<reference evidence="1" key="3">
    <citation type="submission" date="2023-05" db="EMBL/GenBank/DDBJ databases">
        <authorList>
            <person name="Smith C.H."/>
        </authorList>
    </citation>
    <scope>NUCLEOTIDE SEQUENCE</scope>
    <source>
        <strain evidence="1">CHS0354</strain>
        <tissue evidence="1">Mantle</tissue>
    </source>
</reference>
<dbReference type="EMBL" id="JAEAOA010002357">
    <property type="protein sequence ID" value="KAK3587796.1"/>
    <property type="molecule type" value="Genomic_DNA"/>
</dbReference>
<reference evidence="1" key="2">
    <citation type="journal article" date="2021" name="Genome Biol. Evol.">
        <title>Developing a high-quality reference genome for a parasitic bivalve with doubly uniparental inheritance (Bivalvia: Unionida).</title>
        <authorList>
            <person name="Smith C.H."/>
        </authorList>
    </citation>
    <scope>NUCLEOTIDE SEQUENCE</scope>
    <source>
        <strain evidence="1">CHS0354</strain>
        <tissue evidence="1">Mantle</tissue>
    </source>
</reference>
<evidence type="ECO:0000313" key="2">
    <source>
        <dbReference type="Proteomes" id="UP001195483"/>
    </source>
</evidence>
<proteinExistence type="predicted"/>
<comment type="caution">
    <text evidence="1">The sequence shown here is derived from an EMBL/GenBank/DDBJ whole genome shotgun (WGS) entry which is preliminary data.</text>
</comment>
<reference evidence="1" key="1">
    <citation type="journal article" date="2021" name="Genome Biol. Evol.">
        <title>A High-Quality Reference Genome for a Parasitic Bivalve with Doubly Uniparental Inheritance (Bivalvia: Unionida).</title>
        <authorList>
            <person name="Smith C.H."/>
        </authorList>
    </citation>
    <scope>NUCLEOTIDE SEQUENCE</scope>
    <source>
        <strain evidence="1">CHS0354</strain>
    </source>
</reference>
<evidence type="ECO:0000313" key="1">
    <source>
        <dbReference type="EMBL" id="KAK3587796.1"/>
    </source>
</evidence>
<keyword evidence="2" id="KW-1185">Reference proteome</keyword>
<sequence length="56" mass="6044">RVTCPIFDGATVLPVGVLAIYGICPEVIHFQESCLSHKKKLDNSLVSINCGIPHLP</sequence>
<accession>A0AAE0S9G0</accession>
<feature type="non-terminal residue" evidence="1">
    <location>
        <position position="1"/>
    </location>
</feature>
<dbReference type="Proteomes" id="UP001195483">
    <property type="component" value="Unassembled WGS sequence"/>
</dbReference>
<dbReference type="AlphaFoldDB" id="A0AAE0S9G0"/>
<organism evidence="1 2">
    <name type="scientific">Potamilus streckersoni</name>
    <dbReference type="NCBI Taxonomy" id="2493646"/>
    <lineage>
        <taxon>Eukaryota</taxon>
        <taxon>Metazoa</taxon>
        <taxon>Spiralia</taxon>
        <taxon>Lophotrochozoa</taxon>
        <taxon>Mollusca</taxon>
        <taxon>Bivalvia</taxon>
        <taxon>Autobranchia</taxon>
        <taxon>Heteroconchia</taxon>
        <taxon>Palaeoheterodonta</taxon>
        <taxon>Unionida</taxon>
        <taxon>Unionoidea</taxon>
        <taxon>Unionidae</taxon>
        <taxon>Ambleminae</taxon>
        <taxon>Lampsilini</taxon>
        <taxon>Potamilus</taxon>
    </lineage>
</organism>
<name>A0AAE0S9G0_9BIVA</name>
<gene>
    <name evidence="1" type="ORF">CHS0354_042761</name>
</gene>
<protein>
    <submittedName>
        <fullName evidence="1">Uncharacterized protein</fullName>
    </submittedName>
</protein>